<proteinExistence type="predicted"/>
<accession>A0A645J9L4</accession>
<organism evidence="3">
    <name type="scientific">bioreactor metagenome</name>
    <dbReference type="NCBI Taxonomy" id="1076179"/>
    <lineage>
        <taxon>unclassified sequences</taxon>
        <taxon>metagenomes</taxon>
        <taxon>ecological metagenomes</taxon>
    </lineage>
</organism>
<dbReference type="PANTHER" id="PTHR30404:SF0">
    <property type="entry name" value="N-ACETYLMURAMOYL-L-ALANINE AMIDASE AMIC"/>
    <property type="match status" value="1"/>
</dbReference>
<dbReference type="SUPFAM" id="SSF53187">
    <property type="entry name" value="Zn-dependent exopeptidases"/>
    <property type="match status" value="1"/>
</dbReference>
<dbReference type="GO" id="GO:0008745">
    <property type="term" value="F:N-acetylmuramoyl-L-alanine amidase activity"/>
    <property type="evidence" value="ECO:0007669"/>
    <property type="project" value="InterPro"/>
</dbReference>
<dbReference type="Gene3D" id="3.40.630.40">
    <property type="entry name" value="Zn-dependent exopeptidases"/>
    <property type="match status" value="1"/>
</dbReference>
<dbReference type="Pfam" id="PF01520">
    <property type="entry name" value="Amidase_3"/>
    <property type="match status" value="1"/>
</dbReference>
<sequence length="75" mass="8159">MHDTLVNGIGTNDRGIVPSSDLSVLQRAEMPSILIELGFLSNKKDADNLKTESFKQKTAESLAEGIEKALSKIDE</sequence>
<dbReference type="CDD" id="cd02696">
    <property type="entry name" value="MurNAc-LAA"/>
    <property type="match status" value="1"/>
</dbReference>
<evidence type="ECO:0000259" key="2">
    <source>
        <dbReference type="SMART" id="SM00646"/>
    </source>
</evidence>
<dbReference type="EMBL" id="VSSQ01134219">
    <property type="protein sequence ID" value="MPN59792.1"/>
    <property type="molecule type" value="Genomic_DNA"/>
</dbReference>
<gene>
    <name evidence="3" type="ORF">SDC9_207514</name>
</gene>
<comment type="caution">
    <text evidence="3">The sequence shown here is derived from an EMBL/GenBank/DDBJ whole genome shotgun (WGS) entry which is preliminary data.</text>
</comment>
<keyword evidence="1" id="KW-0378">Hydrolase</keyword>
<dbReference type="GO" id="GO:0009253">
    <property type="term" value="P:peptidoglycan catabolic process"/>
    <property type="evidence" value="ECO:0007669"/>
    <property type="project" value="InterPro"/>
</dbReference>
<dbReference type="InterPro" id="IPR050695">
    <property type="entry name" value="N-acetylmuramoyl_amidase_3"/>
</dbReference>
<dbReference type="AlphaFoldDB" id="A0A645J9L4"/>
<evidence type="ECO:0000256" key="1">
    <source>
        <dbReference type="ARBA" id="ARBA00022801"/>
    </source>
</evidence>
<protein>
    <recommendedName>
        <fullName evidence="2">MurNAc-LAA domain-containing protein</fullName>
    </recommendedName>
</protein>
<reference evidence="3" key="1">
    <citation type="submission" date="2019-08" db="EMBL/GenBank/DDBJ databases">
        <authorList>
            <person name="Kucharzyk K."/>
            <person name="Murdoch R.W."/>
            <person name="Higgins S."/>
            <person name="Loffler F."/>
        </authorList>
    </citation>
    <scope>NUCLEOTIDE SEQUENCE</scope>
</reference>
<name>A0A645J9L4_9ZZZZ</name>
<feature type="domain" description="MurNAc-LAA" evidence="2">
    <location>
        <begin position="1"/>
        <end position="67"/>
    </location>
</feature>
<dbReference type="GO" id="GO:0030288">
    <property type="term" value="C:outer membrane-bounded periplasmic space"/>
    <property type="evidence" value="ECO:0007669"/>
    <property type="project" value="TreeGrafter"/>
</dbReference>
<dbReference type="SMART" id="SM00646">
    <property type="entry name" value="Ami_3"/>
    <property type="match status" value="1"/>
</dbReference>
<dbReference type="InterPro" id="IPR002508">
    <property type="entry name" value="MurNAc-LAA_cat"/>
</dbReference>
<evidence type="ECO:0000313" key="3">
    <source>
        <dbReference type="EMBL" id="MPN59792.1"/>
    </source>
</evidence>
<dbReference type="PANTHER" id="PTHR30404">
    <property type="entry name" value="N-ACETYLMURAMOYL-L-ALANINE AMIDASE"/>
    <property type="match status" value="1"/>
</dbReference>